<comment type="subcellular location">
    <subcellularLocation>
        <location evidence="1">Membrane</location>
        <topology evidence="1">Multi-pass membrane protein</topology>
    </subcellularLocation>
</comment>
<feature type="domain" description="ResB-like" evidence="7">
    <location>
        <begin position="27"/>
        <end position="697"/>
    </location>
</feature>
<dbReference type="Pfam" id="PF05140">
    <property type="entry name" value="ResB"/>
    <property type="match status" value="1"/>
</dbReference>
<keyword evidence="4 6" id="KW-1133">Transmembrane helix</keyword>
<name>A0A318GW42_9BURK</name>
<comment type="caution">
    <text evidence="8">The sequence shown here is derived from an EMBL/GenBank/DDBJ whole genome shotgun (WGS) entry which is preliminary data.</text>
</comment>
<reference evidence="8 9" key="1">
    <citation type="submission" date="2018-05" db="EMBL/GenBank/DDBJ databases">
        <title>Genomic Encyclopedia of Type Strains, Phase IV (KMG-IV): sequencing the most valuable type-strain genomes for metagenomic binning, comparative biology and taxonomic classification.</title>
        <authorList>
            <person name="Goeker M."/>
        </authorList>
    </citation>
    <scope>NUCLEOTIDE SEQUENCE [LARGE SCALE GENOMIC DNA]</scope>
    <source>
        <strain evidence="8 9">DSM 566</strain>
    </source>
</reference>
<dbReference type="EMBL" id="QJJS01000023">
    <property type="protein sequence ID" value="PXW92775.1"/>
    <property type="molecule type" value="Genomic_DNA"/>
</dbReference>
<evidence type="ECO:0000313" key="8">
    <source>
        <dbReference type="EMBL" id="PXW92775.1"/>
    </source>
</evidence>
<protein>
    <submittedName>
        <fullName evidence="8">Cytochrome c biogenesis protein</fullName>
    </submittedName>
</protein>
<dbReference type="GO" id="GO:0016020">
    <property type="term" value="C:membrane"/>
    <property type="evidence" value="ECO:0007669"/>
    <property type="project" value="UniProtKB-SubCell"/>
</dbReference>
<evidence type="ECO:0000256" key="6">
    <source>
        <dbReference type="SAM" id="Phobius"/>
    </source>
</evidence>
<dbReference type="PANTHER" id="PTHR31566:SF0">
    <property type="entry name" value="CYTOCHROME C BIOGENESIS PROTEIN CCS1, CHLOROPLASTIC"/>
    <property type="match status" value="1"/>
</dbReference>
<dbReference type="InterPro" id="IPR007816">
    <property type="entry name" value="ResB-like_domain"/>
</dbReference>
<feature type="transmembrane region" description="Helical" evidence="6">
    <location>
        <begin position="174"/>
        <end position="192"/>
    </location>
</feature>
<gene>
    <name evidence="8" type="ORF">C7444_12326</name>
</gene>
<dbReference type="GO" id="GO:0017004">
    <property type="term" value="P:cytochrome complex assembly"/>
    <property type="evidence" value="ECO:0007669"/>
    <property type="project" value="UniProtKB-KW"/>
</dbReference>
<evidence type="ECO:0000256" key="4">
    <source>
        <dbReference type="ARBA" id="ARBA00022989"/>
    </source>
</evidence>
<dbReference type="RefSeq" id="WP_110402289.1">
    <property type="nucleotide sequence ID" value="NZ_QJJS01000023.1"/>
</dbReference>
<proteinExistence type="predicted"/>
<feature type="transmembrane region" description="Helical" evidence="6">
    <location>
        <begin position="71"/>
        <end position="98"/>
    </location>
</feature>
<evidence type="ECO:0000256" key="1">
    <source>
        <dbReference type="ARBA" id="ARBA00004141"/>
    </source>
</evidence>
<accession>A0A318GW42</accession>
<dbReference type="PANTHER" id="PTHR31566">
    <property type="entry name" value="CYTOCHROME C BIOGENESIS PROTEIN CCS1, CHLOROPLASTIC"/>
    <property type="match status" value="1"/>
</dbReference>
<organism evidence="8 9">
    <name type="scientific">Sphaerotilus hippei</name>
    <dbReference type="NCBI Taxonomy" id="744406"/>
    <lineage>
        <taxon>Bacteria</taxon>
        <taxon>Pseudomonadati</taxon>
        <taxon>Pseudomonadota</taxon>
        <taxon>Betaproteobacteria</taxon>
        <taxon>Burkholderiales</taxon>
        <taxon>Sphaerotilaceae</taxon>
        <taxon>Sphaerotilus</taxon>
    </lineage>
</organism>
<evidence type="ECO:0000259" key="7">
    <source>
        <dbReference type="Pfam" id="PF05140"/>
    </source>
</evidence>
<feature type="transmembrane region" description="Helical" evidence="6">
    <location>
        <begin position="29"/>
        <end position="51"/>
    </location>
</feature>
<dbReference type="OrthoDB" id="9770923at2"/>
<keyword evidence="9" id="KW-1185">Reference proteome</keyword>
<keyword evidence="3" id="KW-0201">Cytochrome c-type biogenesis</keyword>
<dbReference type="InterPro" id="IPR023494">
    <property type="entry name" value="Cyt_c_bgen_Ccs1/CcsB/ResB"/>
</dbReference>
<evidence type="ECO:0000256" key="2">
    <source>
        <dbReference type="ARBA" id="ARBA00022692"/>
    </source>
</evidence>
<keyword evidence="5 6" id="KW-0472">Membrane</keyword>
<sequence length="719" mass="78055">MSASTAGLEVRAGARWVRDAIELFSSMRFAIALLTLICIASVIGTVVRQHLPPINYVNQFGPFWAEVFGKLGLYAVYSAGWFLLILAFLVLSTSLCVARNAPKILSDLRNFKEDLRENSLQAFHHKARGTLAMNRDAAIARVSEVLSAGGWKAKAQVRDGGVMVAARQGAAHKLGYIAAHGAIVLICIGGLFDGDLVVRAQMALLGKTTYRGGGLLQDVAPGHRLSPSNPTFRANLFVPEGATSGTAVINMTDGVVLQDLPFSVELKKFIVEYYDTGMPKLFASDIVIHDVDGQRTEARIKVNEPFIHRGIAIYQSSFDDGGSKLTLKAHPFGRPGPAFEVKGEVGGSTELKPAGERSTVAPLQLEFSGLRVINVENMAAEQAGARNGADVRGVDLASQLDRHLGSGARPSGDKKLNNVGPSVSYRLRDASGQAREYNNYMLPVEIDGLRVFLAGVRDSPDLPYRYLRMPADERGELDGWLALKAGLADPALRTEAAARYARKYAPADKPQFVEQLQASSLRSLGLFAGAEQVRTGQTTAGLQAMQDFIEVNVPEAERARTSEVLIRILDGALFELLNLTRERQGLPAAKPDEATQRFMSQAVLSLSDSFAYPAPLLFSLQDFQQVQASVFQVTRAPGQTLVYIGCALLILGVFSMLYIRERRLWIWLGGDARAEGMDVSMALSFNRKMLDNDQEFEAVRRALLGAPTAPSSTTGDKTP</sequence>
<dbReference type="Proteomes" id="UP000247811">
    <property type="component" value="Unassembled WGS sequence"/>
</dbReference>
<evidence type="ECO:0000256" key="3">
    <source>
        <dbReference type="ARBA" id="ARBA00022748"/>
    </source>
</evidence>
<keyword evidence="2 6" id="KW-0812">Transmembrane</keyword>
<dbReference type="AlphaFoldDB" id="A0A318GW42"/>
<evidence type="ECO:0000313" key="9">
    <source>
        <dbReference type="Proteomes" id="UP000247811"/>
    </source>
</evidence>
<evidence type="ECO:0000256" key="5">
    <source>
        <dbReference type="ARBA" id="ARBA00023136"/>
    </source>
</evidence>
<feature type="transmembrane region" description="Helical" evidence="6">
    <location>
        <begin position="641"/>
        <end position="659"/>
    </location>
</feature>